<evidence type="ECO:0000313" key="1">
    <source>
        <dbReference type="EMBL" id="GAA07265.1"/>
    </source>
</evidence>
<protein>
    <submittedName>
        <fullName evidence="1">Uncharacterized protein</fullName>
    </submittedName>
</protein>
<dbReference type="Proteomes" id="UP000004319">
    <property type="component" value="Unassembled WGS sequence"/>
</dbReference>
<organism evidence="1 2">
    <name type="scientific">Acetobacter tropicalis NBRC 101654</name>
    <dbReference type="NCBI Taxonomy" id="749388"/>
    <lineage>
        <taxon>Bacteria</taxon>
        <taxon>Pseudomonadati</taxon>
        <taxon>Pseudomonadota</taxon>
        <taxon>Alphaproteobacteria</taxon>
        <taxon>Acetobacterales</taxon>
        <taxon>Acetobacteraceae</taxon>
        <taxon>Acetobacter</taxon>
    </lineage>
</organism>
<dbReference type="PROSITE" id="PS51257">
    <property type="entry name" value="PROKAR_LIPOPROTEIN"/>
    <property type="match status" value="1"/>
</dbReference>
<accession>F7VA70</accession>
<sequence length="82" mass="8873">MNGFRVGEEAEERTVTDIARLLDGAASAQAGTGACCLSLSGKRYNAVFTVPRATYARVRHFEEQMRDASTAGGLSCRFSWPV</sequence>
<reference evidence="1 2" key="1">
    <citation type="journal article" date="2011" name="Biochem. Biophys. Res. Commun.">
        <title>Increased number of Arginine-based salt bridges contributes to the thermotolerance of thermotolerant acetic acid bacteria, Acetobacter tropicalis SKU1100.</title>
        <authorList>
            <person name="Matsutani M."/>
            <person name="Hirakawa H."/>
            <person name="Nishikura M."/>
            <person name="Soemphol W."/>
            <person name="Ali I.A.I."/>
            <person name="Yakushi T."/>
            <person name="Matsushita K."/>
        </authorList>
    </citation>
    <scope>NUCLEOTIDE SEQUENCE [LARGE SCALE GENOMIC DNA]</scope>
    <source>
        <strain evidence="1 2">NBRC 101654</strain>
    </source>
</reference>
<proteinExistence type="predicted"/>
<name>F7VA70_9PROT</name>
<comment type="caution">
    <text evidence="1">The sequence shown here is derived from an EMBL/GenBank/DDBJ whole genome shotgun (WGS) entry which is preliminary data.</text>
</comment>
<gene>
    <name evidence="1" type="ORF">ATPR_0269</name>
</gene>
<dbReference type="AlphaFoldDB" id="F7VA70"/>
<evidence type="ECO:0000313" key="2">
    <source>
        <dbReference type="Proteomes" id="UP000004319"/>
    </source>
</evidence>
<dbReference type="EMBL" id="BABS01000004">
    <property type="protein sequence ID" value="GAA07265.1"/>
    <property type="molecule type" value="Genomic_DNA"/>
</dbReference>